<feature type="transmembrane region" description="Helical" evidence="2">
    <location>
        <begin position="163"/>
        <end position="184"/>
    </location>
</feature>
<gene>
    <name evidence="4" type="ORF">PQR08_07765</name>
</gene>
<feature type="transmembrane region" description="Helical" evidence="2">
    <location>
        <begin position="190"/>
        <end position="211"/>
    </location>
</feature>
<dbReference type="Pfam" id="PF10544">
    <property type="entry name" value="T5orf172"/>
    <property type="match status" value="1"/>
</dbReference>
<protein>
    <submittedName>
        <fullName evidence="4">GIY-YIG nuclease family protein</fullName>
    </submittedName>
</protein>
<reference evidence="4 5" key="1">
    <citation type="journal article" date="2024" name="Chem. Sci.">
        <title>Discovery of megapolipeptins by genome mining of a Burkholderiales bacteria collection.</title>
        <authorList>
            <person name="Paulo B.S."/>
            <person name="Recchia M.J.J."/>
            <person name="Lee S."/>
            <person name="Fergusson C.H."/>
            <person name="Romanowski S.B."/>
            <person name="Hernandez A."/>
            <person name="Krull N."/>
            <person name="Liu D.Y."/>
            <person name="Cavanagh H."/>
            <person name="Bos A."/>
            <person name="Gray C.A."/>
            <person name="Murphy B.T."/>
            <person name="Linington R.G."/>
            <person name="Eustaquio A.S."/>
        </authorList>
    </citation>
    <scope>NUCLEOTIDE SEQUENCE [LARGE SCALE GENOMIC DNA]</scope>
    <source>
        <strain evidence="4 5">RL17-374-BIF-D</strain>
    </source>
</reference>
<proteinExistence type="predicted"/>
<comment type="caution">
    <text evidence="4">The sequence shown here is derived from an EMBL/GenBank/DDBJ whole genome shotgun (WGS) entry which is preliminary data.</text>
</comment>
<feature type="domain" description="Bacteriophage T5 Orf172 DNA-binding" evidence="3">
    <location>
        <begin position="14"/>
        <end position="93"/>
    </location>
</feature>
<keyword evidence="2" id="KW-0472">Membrane</keyword>
<keyword evidence="2" id="KW-1133">Transmembrane helix</keyword>
<evidence type="ECO:0000259" key="3">
    <source>
        <dbReference type="SMART" id="SM00974"/>
    </source>
</evidence>
<sequence>MSGVEGFVYVISNKSMPDYVKIGYTTRDPERRASELSGTALPFPSVVEFYVRVPNAVLVERQTHQRLHAVRVSRDREWFACSRVAAIEAIKASAGSLIQAEKDRVLEEERRRTRKERERQEAELRRRQEEAARDKAEAKQRAIQEVDKKYEVRLASLTQVPHFVIFWVIGSILVAAFLSIFLLNGREPSGGFNVICILIGALAGSLLQEYVREKKKKTRRYAAVEAERDAEIAALDRRLR</sequence>
<dbReference type="InterPro" id="IPR018306">
    <property type="entry name" value="Phage_T5_Orf172_DNA-bd"/>
</dbReference>
<feature type="region of interest" description="Disordered" evidence="1">
    <location>
        <begin position="109"/>
        <end position="132"/>
    </location>
</feature>
<accession>A0ABW9CHX4</accession>
<dbReference type="SMART" id="SM00974">
    <property type="entry name" value="T5orf172"/>
    <property type="match status" value="1"/>
</dbReference>
<evidence type="ECO:0000256" key="2">
    <source>
        <dbReference type="SAM" id="Phobius"/>
    </source>
</evidence>
<evidence type="ECO:0000313" key="5">
    <source>
        <dbReference type="Proteomes" id="UP001629462"/>
    </source>
</evidence>
<name>A0ABW9CHX4_9BURK</name>
<dbReference type="RefSeq" id="WP_250483945.1">
    <property type="nucleotide sequence ID" value="NZ_JAQQDB010000005.1"/>
</dbReference>
<keyword evidence="5" id="KW-1185">Reference proteome</keyword>
<evidence type="ECO:0000313" key="4">
    <source>
        <dbReference type="EMBL" id="MFM0517314.1"/>
    </source>
</evidence>
<dbReference type="EMBL" id="JAQQDB010000005">
    <property type="protein sequence ID" value="MFM0517314.1"/>
    <property type="molecule type" value="Genomic_DNA"/>
</dbReference>
<organism evidence="4 5">
    <name type="scientific">Caballeronia jiangsuensis</name>
    <dbReference type="NCBI Taxonomy" id="1458357"/>
    <lineage>
        <taxon>Bacteria</taxon>
        <taxon>Pseudomonadati</taxon>
        <taxon>Pseudomonadota</taxon>
        <taxon>Betaproteobacteria</taxon>
        <taxon>Burkholderiales</taxon>
        <taxon>Burkholderiaceae</taxon>
        <taxon>Caballeronia</taxon>
    </lineage>
</organism>
<keyword evidence="2" id="KW-0812">Transmembrane</keyword>
<evidence type="ECO:0000256" key="1">
    <source>
        <dbReference type="SAM" id="MobiDB-lite"/>
    </source>
</evidence>
<dbReference type="Proteomes" id="UP001629462">
    <property type="component" value="Unassembled WGS sequence"/>
</dbReference>